<evidence type="ECO:0000259" key="2">
    <source>
        <dbReference type="Pfam" id="PF05065"/>
    </source>
</evidence>
<accession>A0ABS7L3E5</accession>
<feature type="domain" description="Phage capsid-like C-terminal" evidence="2">
    <location>
        <begin position="17"/>
        <end position="279"/>
    </location>
</feature>
<dbReference type="RefSeq" id="WP_221862595.1">
    <property type="nucleotide sequence ID" value="NZ_JAIKTU010000028.1"/>
</dbReference>
<dbReference type="EMBL" id="JAIKTU010000028">
    <property type="protein sequence ID" value="MBY0757443.1"/>
    <property type="molecule type" value="Genomic_DNA"/>
</dbReference>
<comment type="subcellular location">
    <subcellularLocation>
        <location evidence="1">Virion</location>
    </subcellularLocation>
</comment>
<dbReference type="NCBIfam" id="TIGR01554">
    <property type="entry name" value="major_cap_HK97"/>
    <property type="match status" value="1"/>
</dbReference>
<evidence type="ECO:0000313" key="4">
    <source>
        <dbReference type="Proteomes" id="UP001299068"/>
    </source>
</evidence>
<proteinExistence type="predicted"/>
<dbReference type="Gene3D" id="3.30.2400.10">
    <property type="entry name" value="Major capsid protein gp5"/>
    <property type="match status" value="1"/>
</dbReference>
<dbReference type="InterPro" id="IPR054612">
    <property type="entry name" value="Phage_capsid-like_C"/>
</dbReference>
<reference evidence="3 4" key="1">
    <citation type="journal article" date="2021" name="Cell Host Microbe">
        <title>in vivo commensal control of Clostridioides difficile virulence.</title>
        <authorList>
            <person name="Girinathan B.P."/>
            <person name="Dibenedetto N."/>
            <person name="Worley J.N."/>
            <person name="Peltier J."/>
            <person name="Arrieta-Ortiz M.L."/>
            <person name="Rupa Christinal Immanuel S."/>
            <person name="Lavin R."/>
            <person name="Delaney M.L."/>
            <person name="Cummins C."/>
            <person name="Hoffmann M."/>
            <person name="Luo Y."/>
            <person name="Gonzalez-Escalona N."/>
            <person name="Allard M."/>
            <person name="Onderdonk A.B."/>
            <person name="Gerber G.K."/>
            <person name="Sonenshein A.L."/>
            <person name="Baliga N."/>
            <person name="Dupuy B."/>
            <person name="Bry L."/>
        </authorList>
    </citation>
    <scope>NUCLEOTIDE SEQUENCE [LARGE SCALE GENOMIC DNA]</scope>
    <source>
        <strain evidence="3 4">DSM 599</strain>
    </source>
</reference>
<gene>
    <name evidence="3" type="ORF">K5V21_18680</name>
</gene>
<dbReference type="InterPro" id="IPR024455">
    <property type="entry name" value="Phage_capsid"/>
</dbReference>
<dbReference type="Proteomes" id="UP001299068">
    <property type="component" value="Unassembled WGS sequence"/>
</dbReference>
<sequence length="286" mass="31158">MANTDTTLLKDNLVGSVPTEVSNELIKSIVKQSTAFTVCRHLPMKGQKKVLPVLTDTGSAYWTGEGEKIGTSIMAFDYPELEAQKLAVIIPCTKEKMNDSTLNVLEEIKEGIADAFSRAIDKAVFFGDSSPFKNNLLKISESKKIVATDKFDIDISGAMGKVEDEDYTVNAVVTHNGMKKTFRELRDGNGNAVIIPGGISGSQIYQTPIFIPQSKAWDKARAEVILGDFTKAVIGTREGIEYEILKEATVGNINLAEHDLIAVKCTMRFGFEVVDGKAFSQVAPKA</sequence>
<comment type="caution">
    <text evidence="3">The sequence shown here is derived from an EMBL/GenBank/DDBJ whole genome shotgun (WGS) entry which is preliminary data.</text>
</comment>
<evidence type="ECO:0000256" key="1">
    <source>
        <dbReference type="ARBA" id="ARBA00004328"/>
    </source>
</evidence>
<protein>
    <submittedName>
        <fullName evidence="3">Phage major capsid protein</fullName>
    </submittedName>
</protein>
<name>A0ABS7L3E5_CLOSR</name>
<dbReference type="Gene3D" id="3.30.2320.10">
    <property type="entry name" value="hypothetical protein PF0899 domain"/>
    <property type="match status" value="1"/>
</dbReference>
<organism evidence="3 4">
    <name type="scientific">Clostridium sardiniense</name>
    <name type="common">Clostridium absonum</name>
    <dbReference type="NCBI Taxonomy" id="29369"/>
    <lineage>
        <taxon>Bacteria</taxon>
        <taxon>Bacillati</taxon>
        <taxon>Bacillota</taxon>
        <taxon>Clostridia</taxon>
        <taxon>Eubacteriales</taxon>
        <taxon>Clostridiaceae</taxon>
        <taxon>Clostridium</taxon>
    </lineage>
</organism>
<dbReference type="Pfam" id="PF05065">
    <property type="entry name" value="Phage_capsid"/>
    <property type="match status" value="1"/>
</dbReference>
<dbReference type="SUPFAM" id="SSF56563">
    <property type="entry name" value="Major capsid protein gp5"/>
    <property type="match status" value="1"/>
</dbReference>
<keyword evidence="4" id="KW-1185">Reference proteome</keyword>
<evidence type="ECO:0000313" key="3">
    <source>
        <dbReference type="EMBL" id="MBY0757443.1"/>
    </source>
</evidence>